<feature type="domain" description="HTH araC/xylS-type" evidence="4">
    <location>
        <begin position="16"/>
        <end position="113"/>
    </location>
</feature>
<dbReference type="OrthoDB" id="9816011at2"/>
<dbReference type="Proteomes" id="UP000321479">
    <property type="component" value="Chromosome"/>
</dbReference>
<dbReference type="PANTHER" id="PTHR43280:SF28">
    <property type="entry name" value="HTH-TYPE TRANSCRIPTIONAL ACTIVATOR RHAS"/>
    <property type="match status" value="1"/>
</dbReference>
<keyword evidence="3" id="KW-0804">Transcription</keyword>
<evidence type="ECO:0000313" key="6">
    <source>
        <dbReference type="Proteomes" id="UP000321479"/>
    </source>
</evidence>
<evidence type="ECO:0000259" key="4">
    <source>
        <dbReference type="PROSITE" id="PS01124"/>
    </source>
</evidence>
<protein>
    <submittedName>
        <fullName evidence="5">Helix-turn-helix transcriptional regulator</fullName>
    </submittedName>
</protein>
<accession>A0A5B8UTX8</accession>
<organism evidence="5 6">
    <name type="scientific">Mucilaginibacter ginsenosidivorans</name>
    <dbReference type="NCBI Taxonomy" id="398053"/>
    <lineage>
        <taxon>Bacteria</taxon>
        <taxon>Pseudomonadati</taxon>
        <taxon>Bacteroidota</taxon>
        <taxon>Sphingobacteriia</taxon>
        <taxon>Sphingobacteriales</taxon>
        <taxon>Sphingobacteriaceae</taxon>
        <taxon>Mucilaginibacter</taxon>
    </lineage>
</organism>
<dbReference type="EMBL" id="CP042436">
    <property type="protein sequence ID" value="QEC62205.1"/>
    <property type="molecule type" value="Genomic_DNA"/>
</dbReference>
<dbReference type="PANTHER" id="PTHR43280">
    <property type="entry name" value="ARAC-FAMILY TRANSCRIPTIONAL REGULATOR"/>
    <property type="match status" value="1"/>
</dbReference>
<reference evidence="5 6" key="1">
    <citation type="journal article" date="2017" name="Curr. Microbiol.">
        <title>Mucilaginibacter ginsenosidivorans sp. nov., Isolated from Soil of Ginseng Field.</title>
        <authorList>
            <person name="Kim M.M."/>
            <person name="Siddiqi M.Z."/>
            <person name="Im W.T."/>
        </authorList>
    </citation>
    <scope>NUCLEOTIDE SEQUENCE [LARGE SCALE GENOMIC DNA]</scope>
    <source>
        <strain evidence="5 6">Gsoil 3017</strain>
    </source>
</reference>
<dbReference type="Gene3D" id="1.10.10.60">
    <property type="entry name" value="Homeodomain-like"/>
    <property type="match status" value="2"/>
</dbReference>
<dbReference type="Pfam" id="PF12833">
    <property type="entry name" value="HTH_18"/>
    <property type="match status" value="1"/>
</dbReference>
<evidence type="ECO:0000256" key="2">
    <source>
        <dbReference type="ARBA" id="ARBA00023125"/>
    </source>
</evidence>
<keyword evidence="1" id="KW-0805">Transcription regulation</keyword>
<keyword evidence="6" id="KW-1185">Reference proteome</keyword>
<dbReference type="InterPro" id="IPR018062">
    <property type="entry name" value="HTH_AraC-typ_CS"/>
</dbReference>
<dbReference type="SMART" id="SM00342">
    <property type="entry name" value="HTH_ARAC"/>
    <property type="match status" value="1"/>
</dbReference>
<dbReference type="RefSeq" id="WP_147030782.1">
    <property type="nucleotide sequence ID" value="NZ_CP042436.1"/>
</dbReference>
<gene>
    <name evidence="5" type="ORF">FRZ54_06265</name>
</gene>
<dbReference type="GO" id="GO:0043565">
    <property type="term" value="F:sequence-specific DNA binding"/>
    <property type="evidence" value="ECO:0007669"/>
    <property type="project" value="InterPro"/>
</dbReference>
<dbReference type="KEGG" id="mgin:FRZ54_06265"/>
<sequence>MQGENYPKVYLYRRIVKAKLFIDENFAGDIDLDHIADEAFFSKFHFIRLFKNAYAKTPHQYLTFVRIERSKLLLKEGKSVAEVCYTVGFDSISSFTGLFKRLTGQTPSAYQQLQQKIKEEIKTTPLKHIPNCFAEMKGWTQNSNFEEVRS</sequence>
<dbReference type="InterPro" id="IPR009057">
    <property type="entry name" value="Homeodomain-like_sf"/>
</dbReference>
<evidence type="ECO:0000256" key="1">
    <source>
        <dbReference type="ARBA" id="ARBA00023015"/>
    </source>
</evidence>
<dbReference type="GO" id="GO:0003700">
    <property type="term" value="F:DNA-binding transcription factor activity"/>
    <property type="evidence" value="ECO:0007669"/>
    <property type="project" value="InterPro"/>
</dbReference>
<name>A0A5B8UTX8_9SPHI</name>
<dbReference type="SUPFAM" id="SSF46689">
    <property type="entry name" value="Homeodomain-like"/>
    <property type="match status" value="2"/>
</dbReference>
<dbReference type="InterPro" id="IPR018060">
    <property type="entry name" value="HTH_AraC"/>
</dbReference>
<keyword evidence="2" id="KW-0238">DNA-binding</keyword>
<proteinExistence type="predicted"/>
<dbReference type="PRINTS" id="PR00032">
    <property type="entry name" value="HTHARAC"/>
</dbReference>
<dbReference type="PROSITE" id="PS01124">
    <property type="entry name" value="HTH_ARAC_FAMILY_2"/>
    <property type="match status" value="1"/>
</dbReference>
<dbReference type="PROSITE" id="PS00041">
    <property type="entry name" value="HTH_ARAC_FAMILY_1"/>
    <property type="match status" value="1"/>
</dbReference>
<dbReference type="InterPro" id="IPR020449">
    <property type="entry name" value="Tscrpt_reg_AraC-type_HTH"/>
</dbReference>
<evidence type="ECO:0000313" key="5">
    <source>
        <dbReference type="EMBL" id="QEC62205.1"/>
    </source>
</evidence>
<dbReference type="AlphaFoldDB" id="A0A5B8UTX8"/>
<evidence type="ECO:0000256" key="3">
    <source>
        <dbReference type="ARBA" id="ARBA00023163"/>
    </source>
</evidence>